<dbReference type="AlphaFoldDB" id="A0A8B8K5L7"/>
<feature type="repeat" description="PPR" evidence="2">
    <location>
        <begin position="68"/>
        <end position="102"/>
    </location>
</feature>
<organism evidence="3 4">
    <name type="scientific">Abrus precatorius</name>
    <name type="common">Indian licorice</name>
    <name type="synonym">Glycine abrus</name>
    <dbReference type="NCBI Taxonomy" id="3816"/>
    <lineage>
        <taxon>Eukaryota</taxon>
        <taxon>Viridiplantae</taxon>
        <taxon>Streptophyta</taxon>
        <taxon>Embryophyta</taxon>
        <taxon>Tracheophyta</taxon>
        <taxon>Spermatophyta</taxon>
        <taxon>Magnoliopsida</taxon>
        <taxon>eudicotyledons</taxon>
        <taxon>Gunneridae</taxon>
        <taxon>Pentapetalae</taxon>
        <taxon>rosids</taxon>
        <taxon>fabids</taxon>
        <taxon>Fabales</taxon>
        <taxon>Fabaceae</taxon>
        <taxon>Papilionoideae</taxon>
        <taxon>50 kb inversion clade</taxon>
        <taxon>NPAAA clade</taxon>
        <taxon>indigoferoid/millettioid clade</taxon>
        <taxon>Abreae</taxon>
        <taxon>Abrus</taxon>
    </lineage>
</organism>
<keyword evidence="1" id="KW-0677">Repeat</keyword>
<dbReference type="GO" id="GO:0003723">
    <property type="term" value="F:RNA binding"/>
    <property type="evidence" value="ECO:0007669"/>
    <property type="project" value="InterPro"/>
</dbReference>
<dbReference type="InterPro" id="IPR046960">
    <property type="entry name" value="PPR_At4g14850-like_plant"/>
</dbReference>
<reference evidence="4" key="2">
    <citation type="submission" date="2025-08" db="UniProtKB">
        <authorList>
            <consortium name="RefSeq"/>
        </authorList>
    </citation>
    <scope>IDENTIFICATION</scope>
    <source>
        <tissue evidence="4">Young leaves</tissue>
    </source>
</reference>
<dbReference type="InterPro" id="IPR002885">
    <property type="entry name" value="PPR_rpt"/>
</dbReference>
<feature type="repeat" description="PPR" evidence="2">
    <location>
        <begin position="270"/>
        <end position="304"/>
    </location>
</feature>
<dbReference type="FunFam" id="1.25.40.10:FF:000090">
    <property type="entry name" value="Pentatricopeptide repeat-containing protein, chloroplastic"/>
    <property type="match status" value="1"/>
</dbReference>
<dbReference type="InterPro" id="IPR046848">
    <property type="entry name" value="E_motif"/>
</dbReference>
<dbReference type="RefSeq" id="XP_027339057.1">
    <property type="nucleotide sequence ID" value="XM_027483256.1"/>
</dbReference>
<dbReference type="PANTHER" id="PTHR47926:SF347">
    <property type="entry name" value="PENTATRICOPEPTIDE REPEAT-CONTAINING PROTEIN"/>
    <property type="match status" value="1"/>
</dbReference>
<dbReference type="Pfam" id="PF20431">
    <property type="entry name" value="E_motif"/>
    <property type="match status" value="1"/>
</dbReference>
<accession>A0A8B8K5L7</accession>
<reference evidence="3" key="1">
    <citation type="journal article" date="2019" name="Toxins">
        <title>Detection of Abrin-Like and Prepropulchellin-Like Toxin Genes and Transcripts Using Whole Genome Sequencing and Full-Length Transcript Sequencing of Abrus precatorius.</title>
        <authorList>
            <person name="Hovde B.T."/>
            <person name="Daligault H.E."/>
            <person name="Hanschen E.R."/>
            <person name="Kunde Y.A."/>
            <person name="Johnson M.B."/>
            <person name="Starkenburg S.R."/>
            <person name="Johnson S.L."/>
        </authorList>
    </citation>
    <scope>NUCLEOTIDE SEQUENCE [LARGE SCALE GENOMIC DNA]</scope>
</reference>
<dbReference type="Proteomes" id="UP000694853">
    <property type="component" value="Unplaced"/>
</dbReference>
<dbReference type="NCBIfam" id="TIGR00756">
    <property type="entry name" value="PPR"/>
    <property type="match status" value="5"/>
</dbReference>
<dbReference type="PROSITE" id="PS51375">
    <property type="entry name" value="PPR"/>
    <property type="match status" value="5"/>
</dbReference>
<evidence type="ECO:0000256" key="2">
    <source>
        <dbReference type="PROSITE-ProRule" id="PRU00708"/>
    </source>
</evidence>
<feature type="repeat" description="PPR" evidence="2">
    <location>
        <begin position="406"/>
        <end position="436"/>
    </location>
</feature>
<dbReference type="KEGG" id="aprc:113852868"/>
<dbReference type="Pfam" id="PF13041">
    <property type="entry name" value="PPR_2"/>
    <property type="match status" value="2"/>
</dbReference>
<evidence type="ECO:0000313" key="4">
    <source>
        <dbReference type="RefSeq" id="XP_027339057.1"/>
    </source>
</evidence>
<feature type="repeat" description="PPR" evidence="2">
    <location>
        <begin position="371"/>
        <end position="405"/>
    </location>
</feature>
<dbReference type="GeneID" id="113852868"/>
<keyword evidence="3" id="KW-1185">Reference proteome</keyword>
<gene>
    <name evidence="4" type="primary">LOC113852868</name>
</gene>
<dbReference type="Pfam" id="PF01535">
    <property type="entry name" value="PPR"/>
    <property type="match status" value="3"/>
</dbReference>
<evidence type="ECO:0000313" key="3">
    <source>
        <dbReference type="Proteomes" id="UP000694853"/>
    </source>
</evidence>
<dbReference type="GO" id="GO:0009451">
    <property type="term" value="P:RNA modification"/>
    <property type="evidence" value="ECO:0007669"/>
    <property type="project" value="InterPro"/>
</dbReference>
<dbReference type="PANTHER" id="PTHR47926">
    <property type="entry name" value="PENTATRICOPEPTIDE REPEAT-CONTAINING PROTEIN"/>
    <property type="match status" value="1"/>
</dbReference>
<sequence>MFIQFQCLHSELSNVCRSLLRTKQLHALLLTTHLSQDPFYATKILRLYAANNDINYAYHVFDKTTNRSVFLWNSMIRGFAQSQRFFNAISLFRTMLGGDTSPDNYTYACVIRACSDNYDFGVLRLVHGGAVVAGLGLDPICCSALVAAYSKLGLVHEARRVFDGIAGPDLVLWNSLISGYGGSGLWDVGMQVFSSMRFIGKKPDGYTLAGLLVGVADAGVLSIGEGLHGLSLKSGLDCDSHVGSLLVSMYSRCRCMVMAYRVFCSILNPDLVTWSALIAGHSQSGEYEKVLHFFRELNMENKKLDSVLIASVIASVAQTANIGLGFEIHGYVLRHGLVSDVKVSSALIDMYSKCGFLHLGICVFRMMPERNVISYNSVILGLGLHGCASEAFRTFDEMLEKGLVPDEATFSSLLCACCHAGLVKEGREIFRRMEDECNIKARPEHYVYMVKLLGSAGELEEAYNLTLALPEPVDKPILGALLSCCNSFENSELAETLSHQLFESNPDNNAYRVMLSNIYAGDGRWDDVKKLRDKMTGGLRKMPGLSWIEGNYC</sequence>
<dbReference type="FunFam" id="1.25.40.10:FF:000351">
    <property type="entry name" value="Pentatricopeptide repeat-containing protein"/>
    <property type="match status" value="1"/>
</dbReference>
<proteinExistence type="predicted"/>
<dbReference type="InterPro" id="IPR011990">
    <property type="entry name" value="TPR-like_helical_dom_sf"/>
</dbReference>
<dbReference type="Gene3D" id="1.25.40.10">
    <property type="entry name" value="Tetratricopeptide repeat domain"/>
    <property type="match status" value="4"/>
</dbReference>
<name>A0A8B8K5L7_ABRPR</name>
<dbReference type="OrthoDB" id="185373at2759"/>
<protein>
    <submittedName>
        <fullName evidence="4">Pentatricopeptide repeat-containing protein At1g64310</fullName>
    </submittedName>
</protein>
<evidence type="ECO:0000256" key="1">
    <source>
        <dbReference type="ARBA" id="ARBA00022737"/>
    </source>
</evidence>
<feature type="repeat" description="PPR" evidence="2">
    <location>
        <begin position="169"/>
        <end position="203"/>
    </location>
</feature>